<proteinExistence type="predicted"/>
<evidence type="ECO:0000313" key="2">
    <source>
        <dbReference type="Proteomes" id="UP000053237"/>
    </source>
</evidence>
<sequence length="125" mass="13883">MKKTSIQRNAASLYVYNRRSNGCTGDLEPPCAYTVLCSKNESFLSEAHGFQMSCKYMQNKIPYPRGSAEIAFKIRKDKLVESEGCMEAVETANISLVRYQKIASERNGITASKPLSSTVAFMHTG</sequence>
<dbReference type="InParanoid" id="A0A024FXB3"/>
<evidence type="ECO:0000313" key="1">
    <source>
        <dbReference type="EMBL" id="CCI11304.1"/>
    </source>
</evidence>
<accession>A0A024FXB3</accession>
<reference evidence="1 2" key="1">
    <citation type="submission" date="2012-05" db="EMBL/GenBank/DDBJ databases">
        <title>Recombination and specialization in a pathogen metapopulation.</title>
        <authorList>
            <person name="Gardiner A."/>
            <person name="Kemen E."/>
            <person name="Schultz-Larsen T."/>
            <person name="MacLean D."/>
            <person name="Van Oosterhout C."/>
            <person name="Jones J.D.G."/>
        </authorList>
    </citation>
    <scope>NUCLEOTIDE SEQUENCE [LARGE SCALE GENOMIC DNA]</scope>
    <source>
        <strain evidence="1 2">Ac Nc2</strain>
    </source>
</reference>
<organism evidence="1 2">
    <name type="scientific">Albugo candida</name>
    <dbReference type="NCBI Taxonomy" id="65357"/>
    <lineage>
        <taxon>Eukaryota</taxon>
        <taxon>Sar</taxon>
        <taxon>Stramenopiles</taxon>
        <taxon>Oomycota</taxon>
        <taxon>Peronosporomycetes</taxon>
        <taxon>Albuginales</taxon>
        <taxon>Albuginaceae</taxon>
        <taxon>Albugo</taxon>
    </lineage>
</organism>
<name>A0A024FXB3_9STRA</name>
<keyword evidence="2" id="KW-1185">Reference proteome</keyword>
<protein>
    <submittedName>
        <fullName evidence="1">Uncharacterized protein</fullName>
    </submittedName>
</protein>
<dbReference type="EMBL" id="CAIX01000917">
    <property type="protein sequence ID" value="CCI11304.1"/>
    <property type="molecule type" value="Genomic_DNA"/>
</dbReference>
<dbReference type="AlphaFoldDB" id="A0A024FXB3"/>
<comment type="caution">
    <text evidence="1">The sequence shown here is derived from an EMBL/GenBank/DDBJ whole genome shotgun (WGS) entry which is preliminary data.</text>
</comment>
<dbReference type="Proteomes" id="UP000053237">
    <property type="component" value="Unassembled WGS sequence"/>
</dbReference>
<gene>
    <name evidence="1" type="ORF">BN9_127110</name>
</gene>